<keyword evidence="3" id="KW-0560">Oxidoreductase</keyword>
<dbReference type="Gene3D" id="3.30.9.10">
    <property type="entry name" value="D-Amino Acid Oxidase, subunit A, domain 2"/>
    <property type="match status" value="1"/>
</dbReference>
<dbReference type="PANTHER" id="PTHR13847">
    <property type="entry name" value="SARCOSINE DEHYDROGENASE-RELATED"/>
    <property type="match status" value="1"/>
</dbReference>
<feature type="domain" description="Rieske" evidence="7">
    <location>
        <begin position="409"/>
        <end position="490"/>
    </location>
</feature>
<evidence type="ECO:0000313" key="8">
    <source>
        <dbReference type="EMBL" id="CAG9183777.1"/>
    </source>
</evidence>
<keyword evidence="4" id="KW-0408">Iron</keyword>
<dbReference type="Gene3D" id="2.102.10.10">
    <property type="entry name" value="Rieske [2Fe-2S] iron-sulphur domain"/>
    <property type="match status" value="1"/>
</dbReference>
<protein>
    <submittedName>
        <fullName evidence="8">Cytochrome b6-f complex iron-sulfur subunit</fullName>
    </submittedName>
</protein>
<keyword evidence="9" id="KW-1185">Reference proteome</keyword>
<dbReference type="PROSITE" id="PS51296">
    <property type="entry name" value="RIESKE"/>
    <property type="match status" value="1"/>
</dbReference>
<proteinExistence type="predicted"/>
<dbReference type="InterPro" id="IPR036188">
    <property type="entry name" value="FAD/NAD-bd_sf"/>
</dbReference>
<dbReference type="Gene3D" id="3.50.50.60">
    <property type="entry name" value="FAD/NAD(P)-binding domain"/>
    <property type="match status" value="1"/>
</dbReference>
<name>A0ABM8XU81_9BURK</name>
<sequence length="501" mass="53404">MGSISIWAATRPRRPRPALEGDLRVDVVIVGAGITGLTAALLLAKTARSVAVIEARAVGAGDSGGSTGNLYQTVTGGLETLAAKWGADTARAVVASRGEAITWIEQQAQAMGPSSGFRRCPMYQYPLSPDAEPTILGELKALRAAGLDAQLASEMPPGLPAAKGAVLLLSAQAQFHPIGYLHALALQAEHAGARLFENSPALELDLEAGVVRTRTGTAFSHHIVLATHSPLGFHLVQAGMAVRREYGLAFHEQAVPAGIFWAQGHPRLSVRGLEANGKHYLLCIGEHHETGRHDAAAALAQLERAAQEYLAVGSPVQRWSAQHFHSPDGLPYIGRDESGAFIATGFSTDGLVYGTVAAHIITDQIIGAQSRWSSLYLAKRFEPVKAARNTVKTNVDVAKAFVHDYLTHREAQPLDRLSPGQGALVQLPHERVAAFRDPHGALHAVSPVCTHMKCIVHWNPVEQSWDCACHGSRFAVDGRVLQGPAIAPLADRLPALLRRLG</sequence>
<dbReference type="PANTHER" id="PTHR13847:SF274">
    <property type="entry name" value="RIESKE 2FE-2S IRON-SULFUR PROTEIN YHFW-RELATED"/>
    <property type="match status" value="1"/>
</dbReference>
<keyword evidence="2" id="KW-0479">Metal-binding</keyword>
<dbReference type="SUPFAM" id="SSF50022">
    <property type="entry name" value="ISP domain"/>
    <property type="match status" value="1"/>
</dbReference>
<evidence type="ECO:0000256" key="2">
    <source>
        <dbReference type="ARBA" id="ARBA00022723"/>
    </source>
</evidence>
<dbReference type="PRINTS" id="PR00162">
    <property type="entry name" value="RIESKE"/>
</dbReference>
<dbReference type="Proteomes" id="UP000721236">
    <property type="component" value="Unassembled WGS sequence"/>
</dbReference>
<dbReference type="InterPro" id="IPR005805">
    <property type="entry name" value="Rieske_Fe-S_prot_C"/>
</dbReference>
<gene>
    <name evidence="8" type="primary">petC_2</name>
    <name evidence="8" type="ORF">LMG21510_04933</name>
</gene>
<dbReference type="EMBL" id="CAJZAH010000010">
    <property type="protein sequence ID" value="CAG9183777.1"/>
    <property type="molecule type" value="Genomic_DNA"/>
</dbReference>
<keyword evidence="1" id="KW-0001">2Fe-2S</keyword>
<keyword evidence="6" id="KW-1015">Disulfide bond</keyword>
<evidence type="ECO:0000256" key="5">
    <source>
        <dbReference type="ARBA" id="ARBA00023014"/>
    </source>
</evidence>
<accession>A0ABM8XU81</accession>
<evidence type="ECO:0000256" key="3">
    <source>
        <dbReference type="ARBA" id="ARBA00023002"/>
    </source>
</evidence>
<organism evidence="8 9">
    <name type="scientific">Cupriavidus respiraculi</name>
    <dbReference type="NCBI Taxonomy" id="195930"/>
    <lineage>
        <taxon>Bacteria</taxon>
        <taxon>Pseudomonadati</taxon>
        <taxon>Pseudomonadota</taxon>
        <taxon>Betaproteobacteria</taxon>
        <taxon>Burkholderiales</taxon>
        <taxon>Burkholderiaceae</taxon>
        <taxon>Cupriavidus</taxon>
    </lineage>
</organism>
<dbReference type="InterPro" id="IPR006076">
    <property type="entry name" value="FAD-dep_OxRdtase"/>
</dbReference>
<evidence type="ECO:0000256" key="6">
    <source>
        <dbReference type="ARBA" id="ARBA00023157"/>
    </source>
</evidence>
<evidence type="ECO:0000256" key="4">
    <source>
        <dbReference type="ARBA" id="ARBA00023004"/>
    </source>
</evidence>
<dbReference type="Pfam" id="PF01266">
    <property type="entry name" value="DAO"/>
    <property type="match status" value="1"/>
</dbReference>
<evidence type="ECO:0000259" key="7">
    <source>
        <dbReference type="PROSITE" id="PS51296"/>
    </source>
</evidence>
<dbReference type="InterPro" id="IPR017941">
    <property type="entry name" value="Rieske_2Fe-2S"/>
</dbReference>
<reference evidence="8 9" key="1">
    <citation type="submission" date="2021-08" db="EMBL/GenBank/DDBJ databases">
        <authorList>
            <person name="Peeters C."/>
        </authorList>
    </citation>
    <scope>NUCLEOTIDE SEQUENCE [LARGE SCALE GENOMIC DNA]</scope>
    <source>
        <strain evidence="8 9">LMG 21510</strain>
    </source>
</reference>
<keyword evidence="5" id="KW-0411">Iron-sulfur</keyword>
<evidence type="ECO:0000256" key="1">
    <source>
        <dbReference type="ARBA" id="ARBA00022714"/>
    </source>
</evidence>
<dbReference type="InterPro" id="IPR036922">
    <property type="entry name" value="Rieske_2Fe-2S_sf"/>
</dbReference>
<dbReference type="SUPFAM" id="SSF51905">
    <property type="entry name" value="FAD/NAD(P)-binding domain"/>
    <property type="match status" value="1"/>
</dbReference>
<evidence type="ECO:0000313" key="9">
    <source>
        <dbReference type="Proteomes" id="UP000721236"/>
    </source>
</evidence>
<dbReference type="Pfam" id="PF00355">
    <property type="entry name" value="Rieske"/>
    <property type="match status" value="1"/>
</dbReference>
<comment type="caution">
    <text evidence="8">The sequence shown here is derived from an EMBL/GenBank/DDBJ whole genome shotgun (WGS) entry which is preliminary data.</text>
</comment>